<accession>A0ABD1ZZD2</accession>
<dbReference type="EMBL" id="JAUDFV010000157">
    <property type="protein sequence ID" value="KAL2713724.1"/>
    <property type="molecule type" value="Genomic_DNA"/>
</dbReference>
<protein>
    <submittedName>
        <fullName evidence="2">Uncharacterized protein</fullName>
    </submittedName>
</protein>
<organism evidence="2 3">
    <name type="scientific">Vespula squamosa</name>
    <name type="common">Southern yellow jacket</name>
    <name type="synonym">Wasp</name>
    <dbReference type="NCBI Taxonomy" id="30214"/>
    <lineage>
        <taxon>Eukaryota</taxon>
        <taxon>Metazoa</taxon>
        <taxon>Ecdysozoa</taxon>
        <taxon>Arthropoda</taxon>
        <taxon>Hexapoda</taxon>
        <taxon>Insecta</taxon>
        <taxon>Pterygota</taxon>
        <taxon>Neoptera</taxon>
        <taxon>Endopterygota</taxon>
        <taxon>Hymenoptera</taxon>
        <taxon>Apocrita</taxon>
        <taxon>Aculeata</taxon>
        <taxon>Vespoidea</taxon>
        <taxon>Vespidae</taxon>
        <taxon>Vespinae</taxon>
        <taxon>Vespula</taxon>
    </lineage>
</organism>
<gene>
    <name evidence="2" type="ORF">V1478_016281</name>
</gene>
<evidence type="ECO:0000313" key="2">
    <source>
        <dbReference type="EMBL" id="KAL2713724.1"/>
    </source>
</evidence>
<evidence type="ECO:0000313" key="3">
    <source>
        <dbReference type="Proteomes" id="UP001607302"/>
    </source>
</evidence>
<feature type="region of interest" description="Disordered" evidence="1">
    <location>
        <begin position="28"/>
        <end position="47"/>
    </location>
</feature>
<evidence type="ECO:0000256" key="1">
    <source>
        <dbReference type="SAM" id="MobiDB-lite"/>
    </source>
</evidence>
<dbReference type="Proteomes" id="UP001607302">
    <property type="component" value="Unassembled WGS sequence"/>
</dbReference>
<name>A0ABD1ZZD2_VESSQ</name>
<reference evidence="2 3" key="1">
    <citation type="journal article" date="2024" name="Ann. Entomol. Soc. Am.">
        <title>Genomic analyses of the southern and eastern yellowjacket wasps (Hymenoptera: Vespidae) reveal evolutionary signatures of social life.</title>
        <authorList>
            <person name="Catto M.A."/>
            <person name="Caine P.B."/>
            <person name="Orr S.E."/>
            <person name="Hunt B.G."/>
            <person name="Goodisman M.A.D."/>
        </authorList>
    </citation>
    <scope>NUCLEOTIDE SEQUENCE [LARGE SCALE GENOMIC DNA]</scope>
    <source>
        <strain evidence="2">233</strain>
        <tissue evidence="2">Head and thorax</tissue>
    </source>
</reference>
<keyword evidence="3" id="KW-1185">Reference proteome</keyword>
<proteinExistence type="predicted"/>
<comment type="caution">
    <text evidence="2">The sequence shown here is derived from an EMBL/GenBank/DDBJ whole genome shotgun (WGS) entry which is preliminary data.</text>
</comment>
<sequence>MKVEILINRISCDNFCENLDGIALKEKEKEEEEKEKKKNRGNEGKRKKEIKDNIRSYVVYILPTRHKNITDTVVNRHEILRKRVNLRKKGYADIFVIFFIILAISERSKIPTYGTSRLLEMDRFYREYLKIPPLTVEESCSFLFSFRSSSQNNFEFNINSRRWLKFEVKKKISYDENARVWGSHLLRSRRNNYGREIKLGLYFCEVESIVNISLDPFMGGPIGPLLEFVSLFSTFLANIEVVQKNKKK</sequence>
<dbReference type="AlphaFoldDB" id="A0ABD1ZZD2"/>